<evidence type="ECO:0000313" key="7">
    <source>
        <dbReference type="EMBL" id="SFX63560.1"/>
    </source>
</evidence>
<feature type="domain" description="N-acetyltransferase" evidence="6">
    <location>
        <begin position="63"/>
        <end position="159"/>
    </location>
</feature>
<comment type="caution">
    <text evidence="7">The sequence shown here is derived from an EMBL/GenBank/DDBJ whole genome shotgun (WGS) entry which is preliminary data.</text>
</comment>
<evidence type="ECO:0000313" key="8">
    <source>
        <dbReference type="Proteomes" id="UP000182489"/>
    </source>
</evidence>
<dbReference type="InterPro" id="IPR000182">
    <property type="entry name" value="GNAT_dom"/>
</dbReference>
<dbReference type="Pfam" id="PF00583">
    <property type="entry name" value="Acetyltransf_1"/>
    <property type="match status" value="1"/>
</dbReference>
<dbReference type="Gene3D" id="3.40.630.30">
    <property type="match status" value="1"/>
</dbReference>
<gene>
    <name evidence="7" type="ORF">SAMN03097694_2685</name>
</gene>
<keyword evidence="3" id="KW-0808">Transferase</keyword>
<protein>
    <submittedName>
        <fullName evidence="7">Acetyltransferase (GNAT) family protein</fullName>
    </submittedName>
</protein>
<evidence type="ECO:0000256" key="1">
    <source>
        <dbReference type="ARBA" id="ARBA00022491"/>
    </source>
</evidence>
<evidence type="ECO:0000256" key="4">
    <source>
        <dbReference type="ARBA" id="ARBA00023315"/>
    </source>
</evidence>
<reference evidence="7 8" key="1">
    <citation type="submission" date="2016-11" db="EMBL/GenBank/DDBJ databases">
        <authorList>
            <person name="Varghese N."/>
            <person name="Submissions S."/>
        </authorList>
    </citation>
    <scope>NUCLEOTIDE SEQUENCE [LARGE SCALE GENOMIC DNA]</scope>
    <source>
        <strain evidence="7 8">NFR18</strain>
    </source>
</reference>
<dbReference type="RefSeq" id="WP_139248358.1">
    <property type="nucleotide sequence ID" value="NZ_FPKH01000002.1"/>
</dbReference>
<dbReference type="AlphaFoldDB" id="A0AB38C889"/>
<proteinExistence type="predicted"/>
<dbReference type="PANTHER" id="PTHR36449">
    <property type="entry name" value="ACETYLTRANSFERASE-RELATED"/>
    <property type="match status" value="1"/>
</dbReference>
<evidence type="ECO:0000259" key="6">
    <source>
        <dbReference type="Pfam" id="PF00583"/>
    </source>
</evidence>
<comment type="catalytic activity">
    <reaction evidence="5">
        <text>glycyl-tRNA(Gly) + acetyl-CoA = N-acetylglycyl-tRNA(Gly) + CoA + H(+)</text>
        <dbReference type="Rhea" id="RHEA:81867"/>
        <dbReference type="Rhea" id="RHEA-COMP:9683"/>
        <dbReference type="Rhea" id="RHEA-COMP:19766"/>
        <dbReference type="ChEBI" id="CHEBI:15378"/>
        <dbReference type="ChEBI" id="CHEBI:57287"/>
        <dbReference type="ChEBI" id="CHEBI:57288"/>
        <dbReference type="ChEBI" id="CHEBI:78522"/>
        <dbReference type="ChEBI" id="CHEBI:232036"/>
    </reaction>
</comment>
<dbReference type="EMBL" id="FPKH01000002">
    <property type="protein sequence ID" value="SFX63560.1"/>
    <property type="molecule type" value="Genomic_DNA"/>
</dbReference>
<dbReference type="InterPro" id="IPR016181">
    <property type="entry name" value="Acyl_CoA_acyltransferase"/>
</dbReference>
<sequence length="189" mass="20991">MQLSEHGFTGLIPLHDVDPGEIHRIEEFASGSVSLDEYLKKCAHDHYEEHLSSTSVIFHEDFPGLVGYVTLTNDAIRLDIAEVNHLGLSCHVELTSFPAVKICRIAVHKELHGNKIGNRILDLVIGEIVGATGISAARIIITDAINEPKVIEFYSKYGFLESIWSQGQVAQQKRGTVQVTIKMIRDLYA</sequence>
<dbReference type="GO" id="GO:0016747">
    <property type="term" value="F:acyltransferase activity, transferring groups other than amino-acyl groups"/>
    <property type="evidence" value="ECO:0007669"/>
    <property type="project" value="InterPro"/>
</dbReference>
<keyword evidence="2" id="KW-1277">Toxin-antitoxin system</keyword>
<keyword evidence="4" id="KW-0012">Acyltransferase</keyword>
<name>A0AB38C889_9BURK</name>
<evidence type="ECO:0000256" key="2">
    <source>
        <dbReference type="ARBA" id="ARBA00022649"/>
    </source>
</evidence>
<keyword evidence="1" id="KW-0678">Repressor</keyword>
<evidence type="ECO:0000256" key="3">
    <source>
        <dbReference type="ARBA" id="ARBA00022679"/>
    </source>
</evidence>
<dbReference type="PANTHER" id="PTHR36449:SF1">
    <property type="entry name" value="ACETYLTRANSFERASE"/>
    <property type="match status" value="1"/>
</dbReference>
<organism evidence="7 8">
    <name type="scientific">Janthinobacterium lividum</name>
    <dbReference type="NCBI Taxonomy" id="29581"/>
    <lineage>
        <taxon>Bacteria</taxon>
        <taxon>Pseudomonadati</taxon>
        <taxon>Pseudomonadota</taxon>
        <taxon>Betaproteobacteria</taxon>
        <taxon>Burkholderiales</taxon>
        <taxon>Oxalobacteraceae</taxon>
        <taxon>Janthinobacterium</taxon>
    </lineage>
</organism>
<dbReference type="Proteomes" id="UP000182489">
    <property type="component" value="Unassembled WGS sequence"/>
</dbReference>
<evidence type="ECO:0000256" key="5">
    <source>
        <dbReference type="ARBA" id="ARBA00049880"/>
    </source>
</evidence>
<accession>A0AB38C889</accession>
<dbReference type="SUPFAM" id="SSF55729">
    <property type="entry name" value="Acyl-CoA N-acyltransferases (Nat)"/>
    <property type="match status" value="1"/>
</dbReference>